<keyword evidence="2" id="KW-1185">Reference proteome</keyword>
<dbReference type="OrthoDB" id="7356934at2"/>
<organism evidence="1 2">
    <name type="scientific">Nitratireductor mangrovi</name>
    <dbReference type="NCBI Taxonomy" id="2599600"/>
    <lineage>
        <taxon>Bacteria</taxon>
        <taxon>Pseudomonadati</taxon>
        <taxon>Pseudomonadota</taxon>
        <taxon>Alphaproteobacteria</taxon>
        <taxon>Hyphomicrobiales</taxon>
        <taxon>Phyllobacteriaceae</taxon>
        <taxon>Nitratireductor</taxon>
    </lineage>
</organism>
<dbReference type="AlphaFoldDB" id="A0A5B8L422"/>
<proteinExistence type="predicted"/>
<dbReference type="EMBL" id="CP042301">
    <property type="protein sequence ID" value="QDZ02579.1"/>
    <property type="molecule type" value="Genomic_DNA"/>
</dbReference>
<evidence type="ECO:0000313" key="2">
    <source>
        <dbReference type="Proteomes" id="UP000321389"/>
    </source>
</evidence>
<accession>A0A5B8L422</accession>
<gene>
    <name evidence="1" type="ORF">FQ775_20605</name>
</gene>
<name>A0A5B8L422_9HYPH</name>
<dbReference type="RefSeq" id="WP_146301215.1">
    <property type="nucleotide sequence ID" value="NZ_CP042301.2"/>
</dbReference>
<protein>
    <submittedName>
        <fullName evidence="1">DUF3572 family protein</fullName>
    </submittedName>
</protein>
<sequence length="100" mass="10348">MGGQSGKGSEQAETLAIRALGFVAADPVLLPRFLAITGIEASDIRQAAAEPGFLAGVLDFILAHEPTLEAFCAETGIEPAAVGRAKQHLPGGDGRYERST</sequence>
<dbReference type="InterPro" id="IPR021955">
    <property type="entry name" value="DUF3572"/>
</dbReference>
<dbReference type="Proteomes" id="UP000321389">
    <property type="component" value="Chromosome"/>
</dbReference>
<dbReference type="Pfam" id="PF12096">
    <property type="entry name" value="DUF3572"/>
    <property type="match status" value="1"/>
</dbReference>
<evidence type="ECO:0000313" key="1">
    <source>
        <dbReference type="EMBL" id="QDZ02579.1"/>
    </source>
</evidence>
<dbReference type="KEGG" id="niy:FQ775_20605"/>
<reference evidence="1" key="1">
    <citation type="submission" date="2020-04" db="EMBL/GenBank/DDBJ databases">
        <title>Nitratireductor sp. nov. isolated from mangrove soil.</title>
        <authorList>
            <person name="Ye Y."/>
        </authorList>
    </citation>
    <scope>NUCLEOTIDE SEQUENCE</scope>
    <source>
        <strain evidence="1">SY7</strain>
    </source>
</reference>